<gene>
    <name evidence="2" type="ORF">D9757_014610</name>
</gene>
<protein>
    <submittedName>
        <fullName evidence="2">Uncharacterized protein</fullName>
    </submittedName>
</protein>
<accession>A0A8H5CLB2</accession>
<dbReference type="AlphaFoldDB" id="A0A8H5CLB2"/>
<comment type="caution">
    <text evidence="2">The sequence shown here is derived from an EMBL/GenBank/DDBJ whole genome shotgun (WGS) entry which is preliminary data.</text>
</comment>
<feature type="compositionally biased region" description="Acidic residues" evidence="1">
    <location>
        <begin position="197"/>
        <end position="207"/>
    </location>
</feature>
<organism evidence="2 3">
    <name type="scientific">Collybiopsis confluens</name>
    <dbReference type="NCBI Taxonomy" id="2823264"/>
    <lineage>
        <taxon>Eukaryota</taxon>
        <taxon>Fungi</taxon>
        <taxon>Dikarya</taxon>
        <taxon>Basidiomycota</taxon>
        <taxon>Agaricomycotina</taxon>
        <taxon>Agaricomycetes</taxon>
        <taxon>Agaricomycetidae</taxon>
        <taxon>Agaricales</taxon>
        <taxon>Marasmiineae</taxon>
        <taxon>Omphalotaceae</taxon>
        <taxon>Collybiopsis</taxon>
    </lineage>
</organism>
<evidence type="ECO:0000313" key="2">
    <source>
        <dbReference type="EMBL" id="KAF5343021.1"/>
    </source>
</evidence>
<dbReference type="Proteomes" id="UP000518752">
    <property type="component" value="Unassembled WGS sequence"/>
</dbReference>
<evidence type="ECO:0000256" key="1">
    <source>
        <dbReference type="SAM" id="MobiDB-lite"/>
    </source>
</evidence>
<feature type="compositionally biased region" description="Polar residues" evidence="1">
    <location>
        <begin position="97"/>
        <end position="107"/>
    </location>
</feature>
<feature type="region of interest" description="Disordered" evidence="1">
    <location>
        <begin position="1"/>
        <end position="207"/>
    </location>
</feature>
<keyword evidence="3" id="KW-1185">Reference proteome</keyword>
<evidence type="ECO:0000313" key="3">
    <source>
        <dbReference type="Proteomes" id="UP000518752"/>
    </source>
</evidence>
<sequence>MTSSRSSIRSVSSVTSSISPRAAAPGLLLQHAHVQHPQRTRPCPHERHSQKLQRHPPFEGMPRGGGGLQVPPVPVPRPISTSTSGASRTSGSSTTSDFHTAPSSGTPRQRERTVSATSTGSVRSTRSARSTLSATPSTKSNRSTATGTGAGTKRPPSTAGSVKSLRVSPAEKARAQVKEAATAGKAANNRTPREEVTDCDDENDDVI</sequence>
<dbReference type="EMBL" id="JAACJN010000474">
    <property type="protein sequence ID" value="KAF5343021.1"/>
    <property type="molecule type" value="Genomic_DNA"/>
</dbReference>
<name>A0A8H5CLB2_9AGAR</name>
<feature type="compositionally biased region" description="Low complexity" evidence="1">
    <location>
        <begin position="1"/>
        <end position="19"/>
    </location>
</feature>
<feature type="compositionally biased region" description="Low complexity" evidence="1">
    <location>
        <begin position="114"/>
        <end position="138"/>
    </location>
</feature>
<reference evidence="2 3" key="1">
    <citation type="journal article" date="2020" name="ISME J.">
        <title>Uncovering the hidden diversity of litter-decomposition mechanisms in mushroom-forming fungi.</title>
        <authorList>
            <person name="Floudas D."/>
            <person name="Bentzer J."/>
            <person name="Ahren D."/>
            <person name="Johansson T."/>
            <person name="Persson P."/>
            <person name="Tunlid A."/>
        </authorList>
    </citation>
    <scope>NUCLEOTIDE SEQUENCE [LARGE SCALE GENOMIC DNA]</scope>
    <source>
        <strain evidence="2 3">CBS 406.79</strain>
    </source>
</reference>
<feature type="compositionally biased region" description="Low complexity" evidence="1">
    <location>
        <begin position="78"/>
        <end position="96"/>
    </location>
</feature>
<proteinExistence type="predicted"/>